<comment type="caution">
    <text evidence="2">The sequence shown here is derived from an EMBL/GenBank/DDBJ whole genome shotgun (WGS) entry which is preliminary data.</text>
</comment>
<proteinExistence type="predicted"/>
<dbReference type="RefSeq" id="WP_153129709.1">
    <property type="nucleotide sequence ID" value="NZ_VZCW01000412.1"/>
</dbReference>
<name>A0AA90UIM2_9BACT</name>
<feature type="chain" id="PRO_5041662992" evidence="1">
    <location>
        <begin position="22"/>
        <end position="690"/>
    </location>
</feature>
<dbReference type="SUPFAM" id="SSF50978">
    <property type="entry name" value="WD40 repeat-like"/>
    <property type="match status" value="1"/>
</dbReference>
<organism evidence="2 3">
    <name type="scientific">Segatella copri</name>
    <dbReference type="NCBI Taxonomy" id="165179"/>
    <lineage>
        <taxon>Bacteria</taxon>
        <taxon>Pseudomonadati</taxon>
        <taxon>Bacteroidota</taxon>
        <taxon>Bacteroidia</taxon>
        <taxon>Bacteroidales</taxon>
        <taxon>Prevotellaceae</taxon>
        <taxon>Segatella</taxon>
    </lineage>
</organism>
<dbReference type="EMBL" id="VZCW01000412">
    <property type="protein sequence ID" value="MQN14425.1"/>
    <property type="molecule type" value="Genomic_DNA"/>
</dbReference>
<gene>
    <name evidence="2" type="ORF">F7D95_16870</name>
</gene>
<dbReference type="Gene3D" id="2.130.10.10">
    <property type="entry name" value="YVTN repeat-like/Quinoprotein amine dehydrogenase"/>
    <property type="match status" value="1"/>
</dbReference>
<dbReference type="PANTHER" id="PTHR47197:SF3">
    <property type="entry name" value="DIHYDRO-HEME D1 DEHYDROGENASE"/>
    <property type="match status" value="1"/>
</dbReference>
<evidence type="ECO:0000313" key="2">
    <source>
        <dbReference type="EMBL" id="MQN14425.1"/>
    </source>
</evidence>
<dbReference type="InterPro" id="IPR001680">
    <property type="entry name" value="WD40_rpt"/>
</dbReference>
<dbReference type="AlphaFoldDB" id="A0AA90UIM2"/>
<dbReference type="InterPro" id="IPR015943">
    <property type="entry name" value="WD40/YVTN_repeat-like_dom_sf"/>
</dbReference>
<dbReference type="SMART" id="SM00320">
    <property type="entry name" value="WD40"/>
    <property type="match status" value="4"/>
</dbReference>
<accession>A0AA90UIM2</accession>
<dbReference type="InterPro" id="IPR036322">
    <property type="entry name" value="WD40_repeat_dom_sf"/>
</dbReference>
<feature type="signal peptide" evidence="1">
    <location>
        <begin position="1"/>
        <end position="21"/>
    </location>
</feature>
<dbReference type="PANTHER" id="PTHR47197">
    <property type="entry name" value="PROTEIN NIRF"/>
    <property type="match status" value="1"/>
</dbReference>
<sequence length="690" mass="78225">MKKTTLAIVCLLGCTALSLSAQEAEKKQLHEIKVKFDKVPDGLANYYSGYYYYNGKEIYNMRNYLMYTGNRINALTINPSGSSYAFIDSKKDKNTVDVFSLITKDQQLGKITTNKLFKPLAICYSPNAKFLYVMGSDSKIHIFETRKTREVKSFAIKEPATRLDASPNGFFLIASTQDKLQVINLENETVRTTLPLKAAFKDVAFSSNSKQMAVLTADGTCDVYDTKTFTVSKHFDAMGIAERCFFHPENKYLAIVTGDQRVAFINLLNEDDRQYVDAKEGGIKYINFSKNVKNDIYLVHNYTSGIVFTPVGFLSPNRQEKLKNELNSRMDEWMKRMEGESLDDYNARVNEESRLKQMRLFESQIATNMADNLLTTSDVKLGNYNSDMNMLTLEFNNMPSIYLTVPVSELEGMDAGSLEFTNTQYGLNDKDEFELVYTEVINKKTGKKYVFDNTERKSLAFLESDDNFVPFEQLQGAKMEELKLEEIKNKIMKNAQEQNIISDHTKIDVHTKVANATDASGKNIFNYDVDVSYAVDEEYSAKDDFAPGRFKVEESNAAQAMLAIVKKALEEDFAKYTAEGKQVKIQITGMADALPFSRTVAYDGCYGDFEQEPVHKNGELSNITVTKSTGIGENDQLAYLRAMGVKDYIEKNIPALQKMKTSYDTYIEVSENKGGEYRRIGVKFTFIDVF</sequence>
<evidence type="ECO:0000313" key="3">
    <source>
        <dbReference type="Proteomes" id="UP000442105"/>
    </source>
</evidence>
<protein>
    <submittedName>
        <fullName evidence="2">WD40 repeat domain-containing protein</fullName>
    </submittedName>
</protein>
<reference evidence="3" key="1">
    <citation type="submission" date="2019-09" db="EMBL/GenBank/DDBJ databases">
        <title>Distinct polysaccharide growth profiles of human intestinal Prevotella copri isolates.</title>
        <authorList>
            <person name="Fehlner-Peach H."/>
            <person name="Magnabosco C."/>
            <person name="Raghavan V."/>
            <person name="Scher J.U."/>
            <person name="Tett A."/>
            <person name="Cox L.M."/>
            <person name="Gottsegen C."/>
            <person name="Watters A."/>
            <person name="Wiltshire- Gordon J.D."/>
            <person name="Segata N."/>
            <person name="Bonneau R."/>
            <person name="Littman D.R."/>
        </authorList>
    </citation>
    <scope>NUCLEOTIDE SEQUENCE [LARGE SCALE GENOMIC DNA]</scope>
    <source>
        <strain evidence="3">iAQ1179</strain>
    </source>
</reference>
<dbReference type="Proteomes" id="UP000442105">
    <property type="component" value="Unassembled WGS sequence"/>
</dbReference>
<keyword evidence="1" id="KW-0732">Signal</keyword>
<evidence type="ECO:0000256" key="1">
    <source>
        <dbReference type="SAM" id="SignalP"/>
    </source>
</evidence>
<dbReference type="InterPro" id="IPR051200">
    <property type="entry name" value="Host-pathogen_enzymatic-act"/>
</dbReference>